<name>A0A8S3Z4Y3_9EUPU</name>
<reference evidence="2" key="1">
    <citation type="submission" date="2021-04" db="EMBL/GenBank/DDBJ databases">
        <authorList>
            <consortium name="Molecular Ecology Group"/>
        </authorList>
    </citation>
    <scope>NUCLEOTIDE SEQUENCE</scope>
</reference>
<dbReference type="Proteomes" id="UP000678393">
    <property type="component" value="Unassembled WGS sequence"/>
</dbReference>
<keyword evidence="3" id="KW-1185">Reference proteome</keyword>
<accession>A0A8S3Z4Y3</accession>
<comment type="caution">
    <text evidence="2">The sequence shown here is derived from an EMBL/GenBank/DDBJ whole genome shotgun (WGS) entry which is preliminary data.</text>
</comment>
<dbReference type="OrthoDB" id="5985715at2759"/>
<organism evidence="2 3">
    <name type="scientific">Candidula unifasciata</name>
    <dbReference type="NCBI Taxonomy" id="100452"/>
    <lineage>
        <taxon>Eukaryota</taxon>
        <taxon>Metazoa</taxon>
        <taxon>Spiralia</taxon>
        <taxon>Lophotrochozoa</taxon>
        <taxon>Mollusca</taxon>
        <taxon>Gastropoda</taxon>
        <taxon>Heterobranchia</taxon>
        <taxon>Euthyneura</taxon>
        <taxon>Panpulmonata</taxon>
        <taxon>Eupulmonata</taxon>
        <taxon>Stylommatophora</taxon>
        <taxon>Helicina</taxon>
        <taxon>Helicoidea</taxon>
        <taxon>Geomitridae</taxon>
        <taxon>Candidula</taxon>
    </lineage>
</organism>
<keyword evidence="1" id="KW-0175">Coiled coil</keyword>
<evidence type="ECO:0000313" key="3">
    <source>
        <dbReference type="Proteomes" id="UP000678393"/>
    </source>
</evidence>
<proteinExistence type="predicted"/>
<evidence type="ECO:0000313" key="2">
    <source>
        <dbReference type="EMBL" id="CAG5124544.1"/>
    </source>
</evidence>
<evidence type="ECO:0000256" key="1">
    <source>
        <dbReference type="SAM" id="Coils"/>
    </source>
</evidence>
<dbReference type="EMBL" id="CAJHNH020001802">
    <property type="protein sequence ID" value="CAG5124544.1"/>
    <property type="molecule type" value="Genomic_DNA"/>
</dbReference>
<gene>
    <name evidence="2" type="ORF">CUNI_LOCUS10102</name>
</gene>
<feature type="coiled-coil region" evidence="1">
    <location>
        <begin position="204"/>
        <end position="231"/>
    </location>
</feature>
<protein>
    <submittedName>
        <fullName evidence="2">Uncharacterized protein</fullName>
    </submittedName>
</protein>
<feature type="coiled-coil region" evidence="1">
    <location>
        <begin position="53"/>
        <end position="143"/>
    </location>
</feature>
<sequence>MWVQELFAPVYDFEAIVVAGKYGYKHEERKPLRVPILDPETIREVFDKVHQRIVKAEEKLLQEQTEKERKKDEELDPHKSSVWNTEELDTLRKVYKSATGQLKKLEVALNEQTEYNKSMVVTIAKQRKEIDKLKAKLSEVTLANQRLCIHKDSLLKDQAVQDVRLAAVTDMWHENEKEKLKAWEEVKTTHMMLEKERLWRQKLEAELLESKHNLLREIQLVERKAQTKREMEVNDLNEVIRDLVVELRDEKKLHDASKRGLQHLRKHFSSLPLQHIIGANAVTEDEVQHIDHYNL</sequence>
<dbReference type="AlphaFoldDB" id="A0A8S3Z4Y3"/>